<proteinExistence type="predicted"/>
<evidence type="ECO:0000259" key="4">
    <source>
        <dbReference type="PROSITE" id="PS51379"/>
    </source>
</evidence>
<dbReference type="SUPFAM" id="SSF51395">
    <property type="entry name" value="FMN-linked oxidoreductases"/>
    <property type="match status" value="1"/>
</dbReference>
<keyword evidence="7" id="KW-1185">Reference proteome</keyword>
<dbReference type="InterPro" id="IPR017900">
    <property type="entry name" value="4Fe4S_Fe_S_CS"/>
</dbReference>
<dbReference type="EMBL" id="NHOC01000019">
    <property type="protein sequence ID" value="OUM19381.1"/>
    <property type="molecule type" value="Genomic_DNA"/>
</dbReference>
<sequence>MSIEMKPIPFRALLDQAWKEYRFKGTMFGVPATSIIVFRNYAPLFGKTLNSPVGPAAGPHTQLAQNLIAAYAAGGRFFELKTVQKLWGDQLGIQRPCIYVRDEAYNTEWSTELSPEQAAAEYIKAWIAIKILLKEFRLGEPDAFVFNMSVGYDLEGIKSPSVDAFIETMKDASSSPVWKACIAEAKDMIFDVVDDDYIDSISPHISNNVTISTMHGCPPEQIQAIAEYMLREKGLHTYVKCNPTLIGYDKARELLDNLGYTDVEFGREHFEHDMQLPDAITMIGRLLEVAESLDLRFGVKLTNTFPVKITHGELPGTDMYMSGKALFPLSMHTAALLSEAFEGCLPISYSGGADIDNIDKIYSTGIYPITVATVLLKPHGYQNLRKLVEKCANIKPDFYGIDTARVRELAERSTADDHLRRKPRKIAAGQTPPFACGCCTTCVDVCPNRANYFIDGLQKKVIHLDGPCNDCGNCASLCPFGFTPYADKFVLYPDVETLKQSERDGFAITDSGYFVRYSGTLGTDTSSLPAEVIELMDAVRTMHLAT</sequence>
<evidence type="ECO:0000256" key="2">
    <source>
        <dbReference type="ARBA" id="ARBA00023004"/>
    </source>
</evidence>
<dbReference type="PROSITE" id="PS00198">
    <property type="entry name" value="4FE4S_FER_1"/>
    <property type="match status" value="1"/>
</dbReference>
<keyword evidence="2" id="KW-0408">Iron</keyword>
<evidence type="ECO:0000313" key="6">
    <source>
        <dbReference type="EMBL" id="OUM19593.1"/>
    </source>
</evidence>
<dbReference type="OrthoDB" id="9803192at2"/>
<name>A0A252F1A9_9FIRM</name>
<evidence type="ECO:0000256" key="3">
    <source>
        <dbReference type="ARBA" id="ARBA00023014"/>
    </source>
</evidence>
<dbReference type="AlphaFoldDB" id="A0A252F1A9"/>
<dbReference type="GO" id="GO:0051536">
    <property type="term" value="F:iron-sulfur cluster binding"/>
    <property type="evidence" value="ECO:0007669"/>
    <property type="project" value="UniProtKB-KW"/>
</dbReference>
<reference evidence="6 7" key="1">
    <citation type="submission" date="2017-05" db="EMBL/GenBank/DDBJ databases">
        <title>Butyricicoccus porcorum sp. nov. a butyrate-producing bacterium from the swine intestinal tract.</title>
        <authorList>
            <person name="Trachsel J."/>
            <person name="Humphrey S."/>
            <person name="Allen H.K."/>
        </authorList>
    </citation>
    <scope>NUCLEOTIDE SEQUENCE [LARGE SCALE GENOMIC DNA]</scope>
    <source>
        <strain evidence="6">BB10</strain>
    </source>
</reference>
<keyword evidence="3" id="KW-0411">Iron-sulfur</keyword>
<feature type="domain" description="4Fe-4S ferredoxin-type" evidence="4">
    <location>
        <begin position="458"/>
        <end position="488"/>
    </location>
</feature>
<evidence type="ECO:0000256" key="1">
    <source>
        <dbReference type="ARBA" id="ARBA00022723"/>
    </source>
</evidence>
<dbReference type="InterPro" id="IPR017896">
    <property type="entry name" value="4Fe4S_Fe-S-bd"/>
</dbReference>
<dbReference type="PROSITE" id="PS51379">
    <property type="entry name" value="4FE4S_FER_2"/>
    <property type="match status" value="1"/>
</dbReference>
<dbReference type="SUPFAM" id="SSF54862">
    <property type="entry name" value="4Fe-4S ferredoxins"/>
    <property type="match status" value="1"/>
</dbReference>
<protein>
    <recommendedName>
        <fullName evidence="4">4Fe-4S ferredoxin-type domain-containing protein</fullName>
    </recommendedName>
</protein>
<gene>
    <name evidence="6" type="ORF">CBW42_12495</name>
    <name evidence="5" type="ORF">CBW42_13110</name>
</gene>
<dbReference type="Gene3D" id="3.30.70.20">
    <property type="match status" value="1"/>
</dbReference>
<keyword evidence="1" id="KW-0479">Metal-binding</keyword>
<evidence type="ECO:0000313" key="7">
    <source>
        <dbReference type="Proteomes" id="UP000194903"/>
    </source>
</evidence>
<dbReference type="RefSeq" id="WP_087022131.1">
    <property type="nucleotide sequence ID" value="NZ_CP178353.1"/>
</dbReference>
<comment type="caution">
    <text evidence="6">The sequence shown here is derived from an EMBL/GenBank/DDBJ whole genome shotgun (WGS) entry which is preliminary data.</text>
</comment>
<organism evidence="6 7">
    <name type="scientific">Butyricicoccus porcorum</name>
    <dbReference type="NCBI Taxonomy" id="1945634"/>
    <lineage>
        <taxon>Bacteria</taxon>
        <taxon>Bacillati</taxon>
        <taxon>Bacillota</taxon>
        <taxon>Clostridia</taxon>
        <taxon>Eubacteriales</taxon>
        <taxon>Butyricicoccaceae</taxon>
        <taxon>Butyricicoccus</taxon>
    </lineage>
</organism>
<dbReference type="GO" id="GO:0046872">
    <property type="term" value="F:metal ion binding"/>
    <property type="evidence" value="ECO:0007669"/>
    <property type="project" value="UniProtKB-KW"/>
</dbReference>
<dbReference type="EMBL" id="NHOC01000014">
    <property type="protein sequence ID" value="OUM19593.1"/>
    <property type="molecule type" value="Genomic_DNA"/>
</dbReference>
<accession>A0A252F1A9</accession>
<dbReference type="Proteomes" id="UP000194903">
    <property type="component" value="Unassembled WGS sequence"/>
</dbReference>
<evidence type="ECO:0000313" key="5">
    <source>
        <dbReference type="EMBL" id="OUM19381.1"/>
    </source>
</evidence>